<dbReference type="SUPFAM" id="SSF53335">
    <property type="entry name" value="S-adenosyl-L-methionine-dependent methyltransferases"/>
    <property type="match status" value="1"/>
</dbReference>
<keyword evidence="4 8" id="KW-0489">Methyltransferase</keyword>
<dbReference type="PROSITE" id="PS51625">
    <property type="entry name" value="SAM_MT_TRMB"/>
    <property type="match status" value="1"/>
</dbReference>
<dbReference type="InterPro" id="IPR029063">
    <property type="entry name" value="SAM-dependent_MTases_sf"/>
</dbReference>
<evidence type="ECO:0000256" key="7">
    <source>
        <dbReference type="ARBA" id="ARBA00022694"/>
    </source>
</evidence>
<evidence type="ECO:0000256" key="4">
    <source>
        <dbReference type="ARBA" id="ARBA00022603"/>
    </source>
</evidence>
<evidence type="ECO:0000256" key="6">
    <source>
        <dbReference type="ARBA" id="ARBA00022691"/>
    </source>
</evidence>
<evidence type="ECO:0000256" key="1">
    <source>
        <dbReference type="ARBA" id="ARBA00000142"/>
    </source>
</evidence>
<dbReference type="Gene3D" id="3.40.50.150">
    <property type="entry name" value="Vaccinia Virus protein VP39"/>
    <property type="match status" value="1"/>
</dbReference>
<dbReference type="InterPro" id="IPR003358">
    <property type="entry name" value="tRNA_(Gua-N-7)_MeTrfase_Trmb"/>
</dbReference>
<gene>
    <name evidence="8" type="ORF">RI844_11345</name>
</gene>
<evidence type="ECO:0000256" key="5">
    <source>
        <dbReference type="ARBA" id="ARBA00022679"/>
    </source>
</evidence>
<dbReference type="EMBL" id="CP136600">
    <property type="protein sequence ID" value="WOH35976.1"/>
    <property type="molecule type" value="Genomic_DNA"/>
</dbReference>
<keyword evidence="6" id="KW-0949">S-adenosyl-L-methionine</keyword>
<proteinExistence type="predicted"/>
<organism evidence="8 9">
    <name type="scientific">Thalassotalea fonticola</name>
    <dbReference type="NCBI Taxonomy" id="3065649"/>
    <lineage>
        <taxon>Bacteria</taxon>
        <taxon>Pseudomonadati</taxon>
        <taxon>Pseudomonadota</taxon>
        <taxon>Gammaproteobacteria</taxon>
        <taxon>Alteromonadales</taxon>
        <taxon>Colwelliaceae</taxon>
        <taxon>Thalassotalea</taxon>
    </lineage>
</organism>
<reference evidence="8 9" key="1">
    <citation type="submission" date="2023-09" db="EMBL/GenBank/DDBJ databases">
        <authorList>
            <person name="Qi X."/>
        </authorList>
    </citation>
    <scope>NUCLEOTIDE SEQUENCE [LARGE SCALE GENOMIC DNA]</scope>
    <source>
        <strain evidence="8 9">S1-1</strain>
    </source>
</reference>
<evidence type="ECO:0000313" key="8">
    <source>
        <dbReference type="EMBL" id="WOH35976.1"/>
    </source>
</evidence>
<dbReference type="RefSeq" id="WP_348394791.1">
    <property type="nucleotide sequence ID" value="NZ_CP136600.1"/>
</dbReference>
<dbReference type="GO" id="GO:0032259">
    <property type="term" value="P:methylation"/>
    <property type="evidence" value="ECO:0007669"/>
    <property type="project" value="UniProtKB-KW"/>
</dbReference>
<sequence length="220" mass="25094">MSFGDSKAIITNQPGIHEKLADIVNTHLTTDFQKPISEHTRLAFEEIDRLVKAFVGPVILDSCCGVGQSSRIIAKQNPNALVIGVDKSDNRITRNVEEKWQVDNFHLVRADLNDFYRLVFAANWPVEKHYILYPNPWPKAKHVKRRWHGSAVFPYIFKIGKQLELRSNWRLYLEEFQAALAIANINSSLNEVDQAAESLTPFEAKYQASGQQCWSLTANL</sequence>
<protein>
    <recommendedName>
        <fullName evidence="3">tRNA (guanine(46)-N(7))-methyltransferase</fullName>
        <ecNumber evidence="3">2.1.1.33</ecNumber>
    </recommendedName>
</protein>
<dbReference type="Pfam" id="PF02390">
    <property type="entry name" value="Methyltransf_4"/>
    <property type="match status" value="1"/>
</dbReference>
<dbReference type="PANTHER" id="PTHR23417">
    <property type="entry name" value="3-DEOXY-D-MANNO-OCTULOSONIC-ACID TRANSFERASE/TRNA GUANINE-N 7 - -METHYLTRANSFERASE"/>
    <property type="match status" value="1"/>
</dbReference>
<dbReference type="Proteomes" id="UP001301442">
    <property type="component" value="Chromosome"/>
</dbReference>
<keyword evidence="7" id="KW-0819">tRNA processing</keyword>
<dbReference type="GO" id="GO:0008168">
    <property type="term" value="F:methyltransferase activity"/>
    <property type="evidence" value="ECO:0007669"/>
    <property type="project" value="UniProtKB-KW"/>
</dbReference>
<dbReference type="CDD" id="cd02440">
    <property type="entry name" value="AdoMet_MTases"/>
    <property type="match status" value="1"/>
</dbReference>
<name>A0ABZ0GKR3_9GAMM</name>
<dbReference type="EC" id="2.1.1.33" evidence="3"/>
<comment type="function">
    <text evidence="2">Catalyzes the formation of N(7)-methylguanine at position 46 (m7G46) in tRNA.</text>
</comment>
<evidence type="ECO:0000256" key="2">
    <source>
        <dbReference type="ARBA" id="ARBA00003015"/>
    </source>
</evidence>
<accession>A0ABZ0GKR3</accession>
<dbReference type="PANTHER" id="PTHR23417:SF14">
    <property type="entry name" value="PENTACOTRIPEPTIDE-REPEAT REGION OF PRORP DOMAIN-CONTAINING PROTEIN"/>
    <property type="match status" value="1"/>
</dbReference>
<evidence type="ECO:0000313" key="9">
    <source>
        <dbReference type="Proteomes" id="UP001301442"/>
    </source>
</evidence>
<keyword evidence="5" id="KW-0808">Transferase</keyword>
<evidence type="ECO:0000256" key="3">
    <source>
        <dbReference type="ARBA" id="ARBA00011977"/>
    </source>
</evidence>
<comment type="catalytic activity">
    <reaction evidence="1">
        <text>guanosine(46) in tRNA + S-adenosyl-L-methionine = N(7)-methylguanosine(46) in tRNA + S-adenosyl-L-homocysteine</text>
        <dbReference type="Rhea" id="RHEA:42708"/>
        <dbReference type="Rhea" id="RHEA-COMP:10188"/>
        <dbReference type="Rhea" id="RHEA-COMP:10189"/>
        <dbReference type="ChEBI" id="CHEBI:57856"/>
        <dbReference type="ChEBI" id="CHEBI:59789"/>
        <dbReference type="ChEBI" id="CHEBI:74269"/>
        <dbReference type="ChEBI" id="CHEBI:74480"/>
        <dbReference type="EC" id="2.1.1.33"/>
    </reaction>
</comment>
<keyword evidence="9" id="KW-1185">Reference proteome</keyword>